<dbReference type="OMA" id="VSNPLCE"/>
<dbReference type="EMBL" id="AACS02000010">
    <property type="protein sequence ID" value="EAU87853.1"/>
    <property type="molecule type" value="Genomic_DNA"/>
</dbReference>
<dbReference type="GeneID" id="6010325"/>
<keyword evidence="3" id="KW-1185">Reference proteome</keyword>
<organism evidence="2 3">
    <name type="scientific">Coprinopsis cinerea (strain Okayama-7 / 130 / ATCC MYA-4618 / FGSC 9003)</name>
    <name type="common">Inky cap fungus</name>
    <name type="synonym">Hormographiella aspergillata</name>
    <dbReference type="NCBI Taxonomy" id="240176"/>
    <lineage>
        <taxon>Eukaryota</taxon>
        <taxon>Fungi</taxon>
        <taxon>Dikarya</taxon>
        <taxon>Basidiomycota</taxon>
        <taxon>Agaricomycotina</taxon>
        <taxon>Agaricomycetes</taxon>
        <taxon>Agaricomycetidae</taxon>
        <taxon>Agaricales</taxon>
        <taxon>Agaricineae</taxon>
        <taxon>Psathyrellaceae</taxon>
        <taxon>Coprinopsis</taxon>
    </lineage>
</organism>
<accession>A8NHT5</accession>
<feature type="region of interest" description="Disordered" evidence="1">
    <location>
        <begin position="64"/>
        <end position="86"/>
    </location>
</feature>
<evidence type="ECO:0000313" key="3">
    <source>
        <dbReference type="Proteomes" id="UP000001861"/>
    </source>
</evidence>
<feature type="compositionally biased region" description="Gly residues" evidence="1">
    <location>
        <begin position="76"/>
        <end position="86"/>
    </location>
</feature>
<name>A8NHT5_COPC7</name>
<evidence type="ECO:0000256" key="1">
    <source>
        <dbReference type="SAM" id="MobiDB-lite"/>
    </source>
</evidence>
<dbReference type="AlphaFoldDB" id="A8NHT5"/>
<dbReference type="Proteomes" id="UP000001861">
    <property type="component" value="Unassembled WGS sequence"/>
</dbReference>
<proteinExistence type="predicted"/>
<dbReference type="KEGG" id="cci:CC1G_01500"/>
<dbReference type="InParanoid" id="A8NHT5"/>
<dbReference type="RefSeq" id="XP_001833823.1">
    <property type="nucleotide sequence ID" value="XM_001833771.1"/>
</dbReference>
<dbReference type="VEuPathDB" id="FungiDB:CC1G_01500"/>
<evidence type="ECO:0000313" key="2">
    <source>
        <dbReference type="EMBL" id="EAU87853.1"/>
    </source>
</evidence>
<dbReference type="OrthoDB" id="3204049at2759"/>
<protein>
    <submittedName>
        <fullName evidence="2">Uncharacterized protein</fullName>
    </submittedName>
</protein>
<gene>
    <name evidence="2" type="ORF">CC1G_01500</name>
</gene>
<reference evidence="2 3" key="1">
    <citation type="journal article" date="2010" name="Proc. Natl. Acad. Sci. U.S.A.">
        <title>Insights into evolution of multicellular fungi from the assembled chromosomes of the mushroom Coprinopsis cinerea (Coprinus cinereus).</title>
        <authorList>
            <person name="Stajich J.E."/>
            <person name="Wilke S.K."/>
            <person name="Ahren D."/>
            <person name="Au C.H."/>
            <person name="Birren B.W."/>
            <person name="Borodovsky M."/>
            <person name="Burns C."/>
            <person name="Canback B."/>
            <person name="Casselton L.A."/>
            <person name="Cheng C.K."/>
            <person name="Deng J."/>
            <person name="Dietrich F.S."/>
            <person name="Fargo D.C."/>
            <person name="Farman M.L."/>
            <person name="Gathman A.C."/>
            <person name="Goldberg J."/>
            <person name="Guigo R."/>
            <person name="Hoegger P.J."/>
            <person name="Hooker J.B."/>
            <person name="Huggins A."/>
            <person name="James T.Y."/>
            <person name="Kamada T."/>
            <person name="Kilaru S."/>
            <person name="Kodira C."/>
            <person name="Kues U."/>
            <person name="Kupfer D."/>
            <person name="Kwan H.S."/>
            <person name="Lomsadze A."/>
            <person name="Li W."/>
            <person name="Lilly W.W."/>
            <person name="Ma L.J."/>
            <person name="Mackey A.J."/>
            <person name="Manning G."/>
            <person name="Martin F."/>
            <person name="Muraguchi H."/>
            <person name="Natvig D.O."/>
            <person name="Palmerini H."/>
            <person name="Ramesh M.A."/>
            <person name="Rehmeyer C.J."/>
            <person name="Roe B.A."/>
            <person name="Shenoy N."/>
            <person name="Stanke M."/>
            <person name="Ter-Hovhannisyan V."/>
            <person name="Tunlid A."/>
            <person name="Velagapudi R."/>
            <person name="Vision T.J."/>
            <person name="Zeng Q."/>
            <person name="Zolan M.E."/>
            <person name="Pukkila P.J."/>
        </authorList>
    </citation>
    <scope>NUCLEOTIDE SEQUENCE [LARGE SCALE GENOMIC DNA]</scope>
    <source>
        <strain evidence="3">Okayama-7 / 130 / ATCC MYA-4618 / FGSC 9003</strain>
    </source>
</reference>
<comment type="caution">
    <text evidence="2">The sequence shown here is derived from an EMBL/GenBank/DDBJ whole genome shotgun (WGS) entry which is preliminary data.</text>
</comment>
<dbReference type="eggNOG" id="ENOG502SEJU">
    <property type="taxonomic scope" value="Eukaryota"/>
</dbReference>
<sequence>MHQEHNIPWNLLAQNVKFVHEHPGYTPRTTGFFAVTDRPKQANELNHFVRVFVATIRTFSETERRKYPSSDEFQGEGTGQGAGTGGKLLYSDELKARYPEFLNEKNQRVEYWIERRHEWEVEVDVGEGKKKVKKKEIRREYATSHGDLADAVKVLIIENQMEALLMLANHPDVPLHQLYWLSWGHHFGWSRVMESALEGYLFFNLVAAKGLLVIGGEGGRGAGAIGIGIGTGIGGTKEKARAKYTEMDAYRHLVVNSTASMDFPAQQIPHRLFFGKSYSYCVKNEDLPEVHEEYERLKGYLKKNFELMYKCDMLMKECGREVEWEREVVHVLERLVRGLKVDHGWDEDSGKWRDPVFV</sequence>